<evidence type="ECO:0000313" key="12">
    <source>
        <dbReference type="Proteomes" id="UP000250086"/>
    </source>
</evidence>
<proteinExistence type="predicted"/>
<evidence type="ECO:0000256" key="4">
    <source>
        <dbReference type="ARBA" id="ARBA00022618"/>
    </source>
</evidence>
<evidence type="ECO:0000256" key="5">
    <source>
        <dbReference type="ARBA" id="ARBA00022692"/>
    </source>
</evidence>
<keyword evidence="3" id="KW-0997">Cell inner membrane</keyword>
<dbReference type="InterPro" id="IPR013685">
    <property type="entry name" value="POTRA_FtsQ_type"/>
</dbReference>
<dbReference type="InterPro" id="IPR005548">
    <property type="entry name" value="Cell_div_FtsQ/DivIB_C"/>
</dbReference>
<dbReference type="EMBL" id="UAPV01000001">
    <property type="protein sequence ID" value="SPT69358.1"/>
    <property type="molecule type" value="Genomic_DNA"/>
</dbReference>
<name>A0A2X0VIQ8_9GAMM</name>
<accession>A0A2X0VIQ8</accession>
<feature type="transmembrane region" description="Helical" evidence="9">
    <location>
        <begin position="12"/>
        <end position="35"/>
    </location>
</feature>
<organism evidence="11 12">
    <name type="scientific">Anaerobiospirillum thomasii</name>
    <dbReference type="NCBI Taxonomy" id="179995"/>
    <lineage>
        <taxon>Bacteria</taxon>
        <taxon>Pseudomonadati</taxon>
        <taxon>Pseudomonadota</taxon>
        <taxon>Gammaproteobacteria</taxon>
        <taxon>Aeromonadales</taxon>
        <taxon>Succinivibrionaceae</taxon>
        <taxon>Anaerobiospirillum</taxon>
    </lineage>
</organism>
<sequence length="248" mass="28362">MSLKKYKKFTRGYYLLGIASIIFVGYSMICVFYHFQDVLRSDRLMPVRAVVVDGVLKYLSRKDIADITGRTAAGSNITTLDTEEVRSALMQNPWIASASVKKKMPDTLDVSIVEHVPAAYFNHGLFDAKTREPFYPNMRDFKEPLVKLEATHDYLAPTVYDQTVKFISEFQNTPYEVVKVKLDSARGYHITLSNGIELRLGRDEAKNPLSQRIKTFIEAFSKTDIDVNNVEYVDLRYDSGFSIGWKNK</sequence>
<evidence type="ECO:0000313" key="11">
    <source>
        <dbReference type="EMBL" id="SPT69358.1"/>
    </source>
</evidence>
<dbReference type="RefSeq" id="WP_113743540.1">
    <property type="nucleotide sequence ID" value="NZ_UAPV01000001.1"/>
</dbReference>
<keyword evidence="2" id="KW-1003">Cell membrane</keyword>
<evidence type="ECO:0000256" key="2">
    <source>
        <dbReference type="ARBA" id="ARBA00022475"/>
    </source>
</evidence>
<dbReference type="PANTHER" id="PTHR35851:SF1">
    <property type="entry name" value="CELL DIVISION PROTEIN FTSQ"/>
    <property type="match status" value="1"/>
</dbReference>
<evidence type="ECO:0000256" key="3">
    <source>
        <dbReference type="ARBA" id="ARBA00022519"/>
    </source>
</evidence>
<evidence type="ECO:0000256" key="6">
    <source>
        <dbReference type="ARBA" id="ARBA00022989"/>
    </source>
</evidence>
<evidence type="ECO:0000256" key="9">
    <source>
        <dbReference type="SAM" id="Phobius"/>
    </source>
</evidence>
<protein>
    <submittedName>
        <fullName evidence="11">Cell division protein FtsQ</fullName>
    </submittedName>
</protein>
<dbReference type="PANTHER" id="PTHR35851">
    <property type="entry name" value="CELL DIVISION PROTEIN FTSQ"/>
    <property type="match status" value="1"/>
</dbReference>
<dbReference type="AlphaFoldDB" id="A0A2X0VIQ8"/>
<dbReference type="InterPro" id="IPR045335">
    <property type="entry name" value="FtsQ_C_sf"/>
</dbReference>
<feature type="domain" description="POTRA" evidence="10">
    <location>
        <begin position="45"/>
        <end position="115"/>
    </location>
</feature>
<evidence type="ECO:0000256" key="8">
    <source>
        <dbReference type="ARBA" id="ARBA00023306"/>
    </source>
</evidence>
<reference evidence="11 12" key="1">
    <citation type="submission" date="2018-06" db="EMBL/GenBank/DDBJ databases">
        <authorList>
            <consortium name="Pathogen Informatics"/>
            <person name="Doyle S."/>
        </authorList>
    </citation>
    <scope>NUCLEOTIDE SEQUENCE [LARGE SCALE GENOMIC DNA]</scope>
    <source>
        <strain evidence="11 12">NCTC13093</strain>
    </source>
</reference>
<evidence type="ECO:0000259" key="10">
    <source>
        <dbReference type="PROSITE" id="PS51779"/>
    </source>
</evidence>
<dbReference type="GO" id="GO:0090529">
    <property type="term" value="P:cell septum assembly"/>
    <property type="evidence" value="ECO:0007669"/>
    <property type="project" value="InterPro"/>
</dbReference>
<keyword evidence="4 11" id="KW-0132">Cell division</keyword>
<evidence type="ECO:0000256" key="7">
    <source>
        <dbReference type="ARBA" id="ARBA00023136"/>
    </source>
</evidence>
<dbReference type="Pfam" id="PF08478">
    <property type="entry name" value="POTRA_1"/>
    <property type="match status" value="1"/>
</dbReference>
<dbReference type="PROSITE" id="PS51779">
    <property type="entry name" value="POTRA"/>
    <property type="match status" value="1"/>
</dbReference>
<comment type="subcellular location">
    <subcellularLocation>
        <location evidence="1">Membrane</location>
    </subcellularLocation>
</comment>
<dbReference type="Proteomes" id="UP000250086">
    <property type="component" value="Unassembled WGS sequence"/>
</dbReference>
<dbReference type="Pfam" id="PF03799">
    <property type="entry name" value="FtsQ_DivIB_C"/>
    <property type="match status" value="1"/>
</dbReference>
<keyword evidence="5 9" id="KW-0812">Transmembrane</keyword>
<evidence type="ECO:0000256" key="1">
    <source>
        <dbReference type="ARBA" id="ARBA00004370"/>
    </source>
</evidence>
<dbReference type="GO" id="GO:0016020">
    <property type="term" value="C:membrane"/>
    <property type="evidence" value="ECO:0007669"/>
    <property type="project" value="UniProtKB-SubCell"/>
</dbReference>
<keyword evidence="6 9" id="KW-1133">Transmembrane helix</keyword>
<dbReference type="InterPro" id="IPR034746">
    <property type="entry name" value="POTRA"/>
</dbReference>
<keyword evidence="12" id="KW-1185">Reference proteome</keyword>
<dbReference type="InterPro" id="IPR026579">
    <property type="entry name" value="FtsQ"/>
</dbReference>
<gene>
    <name evidence="11" type="primary">ftsQ</name>
    <name evidence="11" type="ORF">NCTC13093_00727</name>
</gene>
<keyword evidence="7 9" id="KW-0472">Membrane</keyword>
<dbReference type="Gene3D" id="3.10.20.310">
    <property type="entry name" value="membrane protein fhac"/>
    <property type="match status" value="1"/>
</dbReference>
<keyword evidence="8" id="KW-0131">Cell cycle</keyword>
<dbReference type="Gene3D" id="3.40.50.11690">
    <property type="entry name" value="Cell division protein FtsQ/DivIB"/>
    <property type="match status" value="1"/>
</dbReference>